<comment type="caution">
    <text evidence="3">The sequence shown here is derived from an EMBL/GenBank/DDBJ whole genome shotgun (WGS) entry which is preliminary data.</text>
</comment>
<feature type="region of interest" description="Disordered" evidence="1">
    <location>
        <begin position="1"/>
        <end position="59"/>
    </location>
</feature>
<proteinExistence type="predicted"/>
<evidence type="ECO:0000313" key="2">
    <source>
        <dbReference type="EMBL" id="MDI5965167.1"/>
    </source>
</evidence>
<dbReference type="Proteomes" id="UP001156398">
    <property type="component" value="Unassembled WGS sequence"/>
</dbReference>
<dbReference type="AlphaFoldDB" id="A0AA90H018"/>
<dbReference type="EMBL" id="JAAGKO020000031">
    <property type="protein sequence ID" value="MDI5965167.1"/>
    <property type="molecule type" value="Genomic_DNA"/>
</dbReference>
<organism evidence="3">
    <name type="scientific">Streptantibioticus silvisoli</name>
    <dbReference type="NCBI Taxonomy" id="2705255"/>
    <lineage>
        <taxon>Bacteria</taxon>
        <taxon>Bacillati</taxon>
        <taxon>Actinomycetota</taxon>
        <taxon>Actinomycetes</taxon>
        <taxon>Kitasatosporales</taxon>
        <taxon>Streptomycetaceae</taxon>
        <taxon>Streptantibioticus</taxon>
    </lineage>
</organism>
<accession>A0AA90H018</accession>
<dbReference type="Pfam" id="PF19690">
    <property type="entry name" value="DUF6191"/>
    <property type="match status" value="1"/>
</dbReference>
<gene>
    <name evidence="2" type="ORF">POF43_020990</name>
    <name evidence="3" type="ORF">POF50_009755</name>
</gene>
<name>A0AA90H018_9ACTN</name>
<dbReference type="EMBL" id="JABXJJ020000010">
    <property type="protein sequence ID" value="MDI5969621.1"/>
    <property type="molecule type" value="Genomic_DNA"/>
</dbReference>
<feature type="compositionally biased region" description="Basic and acidic residues" evidence="1">
    <location>
        <begin position="16"/>
        <end position="41"/>
    </location>
</feature>
<reference evidence="3 4" key="1">
    <citation type="submission" date="2023-05" db="EMBL/GenBank/DDBJ databases">
        <title>Streptantibioticus silvisoli sp. nov., acidotolerant actinomycetes 1 from pine litter.</title>
        <authorList>
            <person name="Swiecimska M."/>
            <person name="Golinska P."/>
            <person name="Sangal V."/>
            <person name="Wachnowicz B."/>
            <person name="Goodfellow M."/>
        </authorList>
    </citation>
    <scope>NUCLEOTIDE SEQUENCE</scope>
    <source>
        <strain evidence="3">SL13</strain>
        <strain evidence="2 4">SL54</strain>
    </source>
</reference>
<evidence type="ECO:0000313" key="3">
    <source>
        <dbReference type="EMBL" id="MDI5969621.1"/>
    </source>
</evidence>
<evidence type="ECO:0000256" key="1">
    <source>
        <dbReference type="SAM" id="MobiDB-lite"/>
    </source>
</evidence>
<evidence type="ECO:0000313" key="4">
    <source>
        <dbReference type="Proteomes" id="UP001156398"/>
    </source>
</evidence>
<protein>
    <submittedName>
        <fullName evidence="3">DUF6191 domain-containing protein</fullName>
    </submittedName>
</protein>
<keyword evidence="4" id="KW-1185">Reference proteome</keyword>
<sequence>MGGFDILNDLFTPGSRHTEDERNRLEWTRDEEGEGDPHHGPIDLSSGKVVMQAPQKREP</sequence>
<dbReference type="InterPro" id="IPR045684">
    <property type="entry name" value="DUF6191"/>
</dbReference>